<dbReference type="EMBL" id="CP049811">
    <property type="protein sequence ID" value="QIK41828.1"/>
    <property type="molecule type" value="Genomic_DNA"/>
</dbReference>
<evidence type="ECO:0000256" key="3">
    <source>
        <dbReference type="ARBA" id="ARBA00023080"/>
    </source>
</evidence>
<evidence type="ECO:0000256" key="4">
    <source>
        <dbReference type="ARBA" id="ARBA00047686"/>
    </source>
</evidence>
<dbReference type="PANTHER" id="PTHR11241">
    <property type="entry name" value="DEOXYURIDINE 5'-TRIPHOSPHATE NUCLEOTIDOHYDROLASE"/>
    <property type="match status" value="1"/>
</dbReference>
<keyword evidence="8" id="KW-1185">Reference proteome</keyword>
<proteinExistence type="inferred from homology"/>
<accession>A0A6G7VPP2</accession>
<dbReference type="InterPro" id="IPR029054">
    <property type="entry name" value="dUTPase-like"/>
</dbReference>
<organism evidence="7 8">
    <name type="scientific">Pontivivens nitratireducens</name>
    <dbReference type="NCBI Taxonomy" id="2758038"/>
    <lineage>
        <taxon>Bacteria</taxon>
        <taxon>Pseudomonadati</taxon>
        <taxon>Pseudomonadota</taxon>
        <taxon>Alphaproteobacteria</taxon>
        <taxon>Rhodobacterales</taxon>
        <taxon>Paracoccaceae</taxon>
        <taxon>Pontivivens</taxon>
    </lineage>
</organism>
<dbReference type="HAMAP" id="MF_00116">
    <property type="entry name" value="dUTPase_bact"/>
    <property type="match status" value="1"/>
</dbReference>
<dbReference type="GO" id="GO:0000287">
    <property type="term" value="F:magnesium ion binding"/>
    <property type="evidence" value="ECO:0007669"/>
    <property type="project" value="UniProtKB-UniRule"/>
</dbReference>
<keyword evidence="5" id="KW-0460">Magnesium</keyword>
<comment type="pathway">
    <text evidence="5">Pyrimidine metabolism; dUMP biosynthesis; dUMP from dCTP (dUTP route): step 2/2.</text>
</comment>
<dbReference type="GO" id="GO:0046081">
    <property type="term" value="P:dUTP catabolic process"/>
    <property type="evidence" value="ECO:0007669"/>
    <property type="project" value="InterPro"/>
</dbReference>
<evidence type="ECO:0000256" key="2">
    <source>
        <dbReference type="ARBA" id="ARBA00022801"/>
    </source>
</evidence>
<feature type="binding site" evidence="5">
    <location>
        <begin position="99"/>
        <end position="101"/>
    </location>
    <ligand>
        <name>substrate</name>
    </ligand>
</feature>
<dbReference type="InterPro" id="IPR033704">
    <property type="entry name" value="dUTPase_trimeric"/>
</dbReference>
<comment type="cofactor">
    <cofactor evidence="5">
        <name>Mg(2+)</name>
        <dbReference type="ChEBI" id="CHEBI:18420"/>
    </cofactor>
</comment>
<comment type="catalytic activity">
    <reaction evidence="4 5">
        <text>dUTP + H2O = dUMP + diphosphate + H(+)</text>
        <dbReference type="Rhea" id="RHEA:10248"/>
        <dbReference type="ChEBI" id="CHEBI:15377"/>
        <dbReference type="ChEBI" id="CHEBI:15378"/>
        <dbReference type="ChEBI" id="CHEBI:33019"/>
        <dbReference type="ChEBI" id="CHEBI:61555"/>
        <dbReference type="ChEBI" id="CHEBI:246422"/>
        <dbReference type="EC" id="3.6.1.23"/>
    </reaction>
</comment>
<comment type="function">
    <text evidence="5">This enzyme is involved in nucleotide metabolism: it produces dUMP, the immediate precursor of thymidine nucleotides and it decreases the intracellular concentration of dUTP so that uracil cannot be incorporated into DNA.</text>
</comment>
<evidence type="ECO:0000313" key="7">
    <source>
        <dbReference type="EMBL" id="QIK41828.1"/>
    </source>
</evidence>
<evidence type="ECO:0000313" key="8">
    <source>
        <dbReference type="Proteomes" id="UP000500791"/>
    </source>
</evidence>
<dbReference type="Pfam" id="PF00692">
    <property type="entry name" value="dUTPase"/>
    <property type="match status" value="1"/>
</dbReference>
<sequence length="166" mass="17673">MSGLKLAVPGLDVRVSRTAESDPDIPLPRYATKGAAGMDVYANFGTNKRGRGVTLMPNGRALIPTGLMMEIPRGYEIQVRPRSGLALRHGVTVANAPGTVDSDYRGEVAVILINLGHEVFDISHGDRIAQIVLGPVTHVNWIVTSELEKTERGAGGFGSTGRNDKA</sequence>
<evidence type="ECO:0000259" key="6">
    <source>
        <dbReference type="Pfam" id="PF00692"/>
    </source>
</evidence>
<gene>
    <name evidence="5 7" type="primary">dut</name>
    <name evidence="7" type="ORF">G8E03_14335</name>
</gene>
<dbReference type="AlphaFoldDB" id="A0A6G7VPP2"/>
<dbReference type="GO" id="GO:0004170">
    <property type="term" value="F:dUTP diphosphatase activity"/>
    <property type="evidence" value="ECO:0007669"/>
    <property type="project" value="UniProtKB-UniRule"/>
</dbReference>
<dbReference type="NCBIfam" id="NF001862">
    <property type="entry name" value="PRK00601.1"/>
    <property type="match status" value="1"/>
</dbReference>
<dbReference type="CDD" id="cd07557">
    <property type="entry name" value="trimeric_dUTPase"/>
    <property type="match status" value="1"/>
</dbReference>
<reference evidence="7 8" key="1">
    <citation type="submission" date="2020-03" db="EMBL/GenBank/DDBJ databases">
        <title>Complete genome sequence of Monaibacterium sp. ALG8 with diverse plasmids.</title>
        <authorList>
            <person name="Sun C."/>
        </authorList>
    </citation>
    <scope>NUCLEOTIDE SEQUENCE [LARGE SCALE GENOMIC DNA]</scope>
    <source>
        <strain evidence="7 8">ALG8</strain>
    </source>
</reference>
<name>A0A6G7VPP2_9RHOB</name>
<protein>
    <recommendedName>
        <fullName evidence="5">Deoxyuridine 5'-triphosphate nucleotidohydrolase</fullName>
        <shortName evidence="5">dUTPase</shortName>
        <ecNumber evidence="5">3.6.1.23</ecNumber>
    </recommendedName>
    <alternativeName>
        <fullName evidence="5">dUTP pyrophosphatase</fullName>
    </alternativeName>
</protein>
<keyword evidence="3 5" id="KW-0546">Nucleotide metabolism</keyword>
<dbReference type="NCBIfam" id="TIGR00576">
    <property type="entry name" value="dut"/>
    <property type="match status" value="1"/>
</dbReference>
<feature type="binding site" evidence="5">
    <location>
        <begin position="82"/>
        <end position="84"/>
    </location>
    <ligand>
        <name>substrate</name>
    </ligand>
</feature>
<dbReference type="PANTHER" id="PTHR11241:SF0">
    <property type="entry name" value="DEOXYURIDINE 5'-TRIPHOSPHATE NUCLEOTIDOHYDROLASE"/>
    <property type="match status" value="1"/>
</dbReference>
<comment type="caution">
    <text evidence="5">Lacks conserved residue(s) required for the propagation of feature annotation.</text>
</comment>
<keyword evidence="2 5" id="KW-0378">Hydrolase</keyword>
<dbReference type="RefSeq" id="WP_166193362.1">
    <property type="nucleotide sequence ID" value="NZ_CP049811.1"/>
</dbReference>
<dbReference type="Gene3D" id="2.70.40.10">
    <property type="match status" value="1"/>
</dbReference>
<dbReference type="UniPathway" id="UPA00610">
    <property type="reaction ID" value="UER00666"/>
</dbReference>
<dbReference type="EC" id="3.6.1.23" evidence="5"/>
<comment type="similarity">
    <text evidence="1 5">Belongs to the dUTPase family.</text>
</comment>
<dbReference type="Proteomes" id="UP000500791">
    <property type="component" value="Chromosome"/>
</dbReference>
<feature type="binding site" evidence="5">
    <location>
        <position position="95"/>
    </location>
    <ligand>
        <name>substrate</name>
    </ligand>
</feature>
<keyword evidence="5" id="KW-0479">Metal-binding</keyword>
<dbReference type="InterPro" id="IPR008181">
    <property type="entry name" value="dUTPase"/>
</dbReference>
<feature type="domain" description="dUTPase-like" evidence="6">
    <location>
        <begin position="25"/>
        <end position="161"/>
    </location>
</feature>
<dbReference type="KEGG" id="mon:G8E03_14335"/>
<dbReference type="GO" id="GO:0006226">
    <property type="term" value="P:dUMP biosynthetic process"/>
    <property type="evidence" value="ECO:0007669"/>
    <property type="project" value="UniProtKB-UniRule"/>
</dbReference>
<evidence type="ECO:0000256" key="5">
    <source>
        <dbReference type="HAMAP-Rule" id="MF_00116"/>
    </source>
</evidence>
<dbReference type="SUPFAM" id="SSF51283">
    <property type="entry name" value="dUTPase-like"/>
    <property type="match status" value="1"/>
</dbReference>
<evidence type="ECO:0000256" key="1">
    <source>
        <dbReference type="ARBA" id="ARBA00006581"/>
    </source>
</evidence>
<dbReference type="InterPro" id="IPR036157">
    <property type="entry name" value="dUTPase-like_sf"/>
</dbReference>